<dbReference type="GO" id="GO:0003700">
    <property type="term" value="F:DNA-binding transcription factor activity"/>
    <property type="evidence" value="ECO:0007669"/>
    <property type="project" value="TreeGrafter"/>
</dbReference>
<reference evidence="6 7" key="1">
    <citation type="submission" date="2018-06" db="EMBL/GenBank/DDBJ databases">
        <authorList>
            <consortium name="Pathogen Informatics"/>
            <person name="Doyle S."/>
        </authorList>
    </citation>
    <scope>NUCLEOTIDE SEQUENCE [LARGE SCALE GENOMIC DNA]</scope>
    <source>
        <strain evidence="6 7">NCTC1934</strain>
    </source>
</reference>
<evidence type="ECO:0000256" key="1">
    <source>
        <dbReference type="ARBA" id="ARBA00023015"/>
    </source>
</evidence>
<dbReference type="InterPro" id="IPR050109">
    <property type="entry name" value="HTH-type_TetR-like_transc_reg"/>
</dbReference>
<dbReference type="Gene3D" id="1.10.10.60">
    <property type="entry name" value="Homeodomain-like"/>
    <property type="match status" value="1"/>
</dbReference>
<dbReference type="Pfam" id="PF00440">
    <property type="entry name" value="TetR_N"/>
    <property type="match status" value="1"/>
</dbReference>
<keyword evidence="7" id="KW-1185">Reference proteome</keyword>
<sequence length="187" mass="20502">MFSARGYEATTVSAIAAQAGIAQGTVYRYFHSKREILDHVLDFGVDKLMEAWQPQTFIGVAGSAVELIDGVRAGADRLHDLVEREPELLRLLLVEASAVDPELSRRLLGLEAMVAAWVAGELQRGMDGGWLRPDIDADVLSHTIVMLILPDVVRELLGTGTPRVRKQSTDMVLIMVEKALRVRAVDG</sequence>
<keyword evidence="2 4" id="KW-0238">DNA-binding</keyword>
<dbReference type="InterPro" id="IPR023772">
    <property type="entry name" value="DNA-bd_HTH_TetR-type_CS"/>
</dbReference>
<organism evidence="6 7">
    <name type="scientific">Nocardia otitidiscaviarum</name>
    <dbReference type="NCBI Taxonomy" id="1823"/>
    <lineage>
        <taxon>Bacteria</taxon>
        <taxon>Bacillati</taxon>
        <taxon>Actinomycetota</taxon>
        <taxon>Actinomycetes</taxon>
        <taxon>Mycobacteriales</taxon>
        <taxon>Nocardiaceae</taxon>
        <taxon>Nocardia</taxon>
    </lineage>
</organism>
<feature type="domain" description="HTH tetR-type" evidence="5">
    <location>
        <begin position="1"/>
        <end position="48"/>
    </location>
</feature>
<dbReference type="AlphaFoldDB" id="A0A379JKS6"/>
<dbReference type="SUPFAM" id="SSF46689">
    <property type="entry name" value="Homeodomain-like"/>
    <property type="match status" value="1"/>
</dbReference>
<gene>
    <name evidence="6" type="primary">kstR2_9</name>
    <name evidence="6" type="ORF">NCTC1934_06466</name>
</gene>
<dbReference type="InterPro" id="IPR036271">
    <property type="entry name" value="Tet_transcr_reg_TetR-rel_C_sf"/>
</dbReference>
<evidence type="ECO:0000259" key="5">
    <source>
        <dbReference type="PROSITE" id="PS50977"/>
    </source>
</evidence>
<dbReference type="Gene3D" id="1.10.357.10">
    <property type="entry name" value="Tetracycline Repressor, domain 2"/>
    <property type="match status" value="1"/>
</dbReference>
<feature type="DNA-binding region" description="H-T-H motif" evidence="4">
    <location>
        <begin position="11"/>
        <end position="30"/>
    </location>
</feature>
<dbReference type="PANTHER" id="PTHR30055">
    <property type="entry name" value="HTH-TYPE TRANSCRIPTIONAL REGULATOR RUTR"/>
    <property type="match status" value="1"/>
</dbReference>
<evidence type="ECO:0000256" key="3">
    <source>
        <dbReference type="ARBA" id="ARBA00023163"/>
    </source>
</evidence>
<dbReference type="PANTHER" id="PTHR30055:SF234">
    <property type="entry name" value="HTH-TYPE TRANSCRIPTIONAL REGULATOR BETI"/>
    <property type="match status" value="1"/>
</dbReference>
<evidence type="ECO:0000313" key="7">
    <source>
        <dbReference type="Proteomes" id="UP000255467"/>
    </source>
</evidence>
<evidence type="ECO:0000313" key="6">
    <source>
        <dbReference type="EMBL" id="SUD49115.1"/>
    </source>
</evidence>
<name>A0A379JKS6_9NOCA</name>
<dbReference type="InterPro" id="IPR009057">
    <property type="entry name" value="Homeodomain-like_sf"/>
</dbReference>
<dbReference type="Proteomes" id="UP000255467">
    <property type="component" value="Unassembled WGS sequence"/>
</dbReference>
<dbReference type="EMBL" id="UGRY01000006">
    <property type="protein sequence ID" value="SUD49115.1"/>
    <property type="molecule type" value="Genomic_DNA"/>
</dbReference>
<dbReference type="GO" id="GO:0000976">
    <property type="term" value="F:transcription cis-regulatory region binding"/>
    <property type="evidence" value="ECO:0007669"/>
    <property type="project" value="TreeGrafter"/>
</dbReference>
<dbReference type="STRING" id="1406858.GCA_000710895_01058"/>
<dbReference type="PROSITE" id="PS50977">
    <property type="entry name" value="HTH_TETR_2"/>
    <property type="match status" value="1"/>
</dbReference>
<accession>A0A379JKS6</accession>
<proteinExistence type="predicted"/>
<dbReference type="InterPro" id="IPR001647">
    <property type="entry name" value="HTH_TetR"/>
</dbReference>
<protein>
    <submittedName>
        <fullName evidence="6">HTH-type transcriptional repressor KstR2</fullName>
    </submittedName>
</protein>
<dbReference type="PROSITE" id="PS01081">
    <property type="entry name" value="HTH_TETR_1"/>
    <property type="match status" value="1"/>
</dbReference>
<evidence type="ECO:0000256" key="2">
    <source>
        <dbReference type="ARBA" id="ARBA00023125"/>
    </source>
</evidence>
<dbReference type="SUPFAM" id="SSF48498">
    <property type="entry name" value="Tetracyclin repressor-like, C-terminal domain"/>
    <property type="match status" value="1"/>
</dbReference>
<keyword evidence="3" id="KW-0804">Transcription</keyword>
<evidence type="ECO:0000256" key="4">
    <source>
        <dbReference type="PROSITE-ProRule" id="PRU00335"/>
    </source>
</evidence>
<keyword evidence="1" id="KW-0805">Transcription regulation</keyword>